<name>A0AAN9EQS1_CROPI</name>
<dbReference type="EMBL" id="JAYWIO010000005">
    <property type="protein sequence ID" value="KAK7260855.1"/>
    <property type="molecule type" value="Genomic_DNA"/>
</dbReference>
<keyword evidence="3" id="KW-1185">Reference proteome</keyword>
<comment type="caution">
    <text evidence="2">The sequence shown here is derived from an EMBL/GenBank/DDBJ whole genome shotgun (WGS) entry which is preliminary data.</text>
</comment>
<gene>
    <name evidence="2" type="ORF">RIF29_27154</name>
</gene>
<evidence type="ECO:0000313" key="2">
    <source>
        <dbReference type="EMBL" id="KAK7260855.1"/>
    </source>
</evidence>
<protein>
    <submittedName>
        <fullName evidence="2">Uncharacterized protein</fullName>
    </submittedName>
</protein>
<feature type="transmembrane region" description="Helical" evidence="1">
    <location>
        <begin position="31"/>
        <end position="49"/>
    </location>
</feature>
<dbReference type="Proteomes" id="UP001372338">
    <property type="component" value="Unassembled WGS sequence"/>
</dbReference>
<sequence length="69" mass="8004">MCGVLLIFISEKMQFYVLIFKCLNESIMCHLFSFVCICLLTLYCNYNLISYSSSTHLFMLSLHRFGAST</sequence>
<keyword evidence="1" id="KW-1133">Transmembrane helix</keyword>
<accession>A0AAN9EQS1</accession>
<keyword evidence="1" id="KW-0812">Transmembrane</keyword>
<dbReference type="AlphaFoldDB" id="A0AAN9EQS1"/>
<organism evidence="2 3">
    <name type="scientific">Crotalaria pallida</name>
    <name type="common">Smooth rattlebox</name>
    <name type="synonym">Crotalaria striata</name>
    <dbReference type="NCBI Taxonomy" id="3830"/>
    <lineage>
        <taxon>Eukaryota</taxon>
        <taxon>Viridiplantae</taxon>
        <taxon>Streptophyta</taxon>
        <taxon>Embryophyta</taxon>
        <taxon>Tracheophyta</taxon>
        <taxon>Spermatophyta</taxon>
        <taxon>Magnoliopsida</taxon>
        <taxon>eudicotyledons</taxon>
        <taxon>Gunneridae</taxon>
        <taxon>Pentapetalae</taxon>
        <taxon>rosids</taxon>
        <taxon>fabids</taxon>
        <taxon>Fabales</taxon>
        <taxon>Fabaceae</taxon>
        <taxon>Papilionoideae</taxon>
        <taxon>50 kb inversion clade</taxon>
        <taxon>genistoids sensu lato</taxon>
        <taxon>core genistoids</taxon>
        <taxon>Crotalarieae</taxon>
        <taxon>Crotalaria</taxon>
    </lineage>
</organism>
<evidence type="ECO:0000313" key="3">
    <source>
        <dbReference type="Proteomes" id="UP001372338"/>
    </source>
</evidence>
<evidence type="ECO:0000256" key="1">
    <source>
        <dbReference type="SAM" id="Phobius"/>
    </source>
</evidence>
<keyword evidence="1" id="KW-0472">Membrane</keyword>
<proteinExistence type="predicted"/>
<reference evidence="2 3" key="1">
    <citation type="submission" date="2024-01" db="EMBL/GenBank/DDBJ databases">
        <title>The genomes of 5 underutilized Papilionoideae crops provide insights into root nodulation and disease resistanc.</title>
        <authorList>
            <person name="Yuan L."/>
        </authorList>
    </citation>
    <scope>NUCLEOTIDE SEQUENCE [LARGE SCALE GENOMIC DNA]</scope>
    <source>
        <strain evidence="2">ZHUSHIDOU_FW_LH</strain>
        <tissue evidence="2">Leaf</tissue>
    </source>
</reference>